<name>A0A2K1J169_PHYPA</name>
<reference evidence="1 3" key="2">
    <citation type="journal article" date="2018" name="Plant J.">
        <title>The Physcomitrella patens chromosome-scale assembly reveals moss genome structure and evolution.</title>
        <authorList>
            <person name="Lang D."/>
            <person name="Ullrich K.K."/>
            <person name="Murat F."/>
            <person name="Fuchs J."/>
            <person name="Jenkins J."/>
            <person name="Haas F.B."/>
            <person name="Piednoel M."/>
            <person name="Gundlach H."/>
            <person name="Van Bel M."/>
            <person name="Meyberg R."/>
            <person name="Vives C."/>
            <person name="Morata J."/>
            <person name="Symeonidi A."/>
            <person name="Hiss M."/>
            <person name="Muchero W."/>
            <person name="Kamisugi Y."/>
            <person name="Saleh O."/>
            <person name="Blanc G."/>
            <person name="Decker E.L."/>
            <person name="van Gessel N."/>
            <person name="Grimwood J."/>
            <person name="Hayes R.D."/>
            <person name="Graham S.W."/>
            <person name="Gunter L.E."/>
            <person name="McDaniel S.F."/>
            <person name="Hoernstein S.N.W."/>
            <person name="Larsson A."/>
            <person name="Li F.W."/>
            <person name="Perroud P.F."/>
            <person name="Phillips J."/>
            <person name="Ranjan P."/>
            <person name="Rokshar D.S."/>
            <person name="Rothfels C.J."/>
            <person name="Schneider L."/>
            <person name="Shu S."/>
            <person name="Stevenson D.W."/>
            <person name="Thummler F."/>
            <person name="Tillich M."/>
            <person name="Villarreal Aguilar J.C."/>
            <person name="Widiez T."/>
            <person name="Wong G.K."/>
            <person name="Wymore A."/>
            <person name="Zhang Y."/>
            <person name="Zimmer A.D."/>
            <person name="Quatrano R.S."/>
            <person name="Mayer K.F.X."/>
            <person name="Goodstein D."/>
            <person name="Casacuberta J.M."/>
            <person name="Vandepoele K."/>
            <person name="Reski R."/>
            <person name="Cuming A.C."/>
            <person name="Tuskan G.A."/>
            <person name="Maumus F."/>
            <person name="Salse J."/>
            <person name="Schmutz J."/>
            <person name="Rensing S.A."/>
        </authorList>
    </citation>
    <scope>NUCLEOTIDE SEQUENCE [LARGE SCALE GENOMIC DNA]</scope>
    <source>
        <strain evidence="2 3">cv. Gransden 2004</strain>
    </source>
</reference>
<accession>A0A2K1J169</accession>
<dbReference type="EMBL" id="ABEU02000018">
    <property type="protein sequence ID" value="PNR35274.1"/>
    <property type="molecule type" value="Genomic_DNA"/>
</dbReference>
<proteinExistence type="predicted"/>
<gene>
    <name evidence="1" type="ORF">PHYPA_023174</name>
</gene>
<evidence type="ECO:0000313" key="3">
    <source>
        <dbReference type="Proteomes" id="UP000006727"/>
    </source>
</evidence>
<dbReference type="EnsemblPlants" id="Pp3c18_15190V3.1">
    <property type="protein sequence ID" value="PAC:32983070.CDS.1"/>
    <property type="gene ID" value="Pp3c18_15190"/>
</dbReference>
<evidence type="ECO:0000313" key="1">
    <source>
        <dbReference type="EMBL" id="PNR35274.1"/>
    </source>
</evidence>
<keyword evidence="3" id="KW-1185">Reference proteome</keyword>
<dbReference type="Gramene" id="Pp3c18_15190V3.1">
    <property type="protein sequence ID" value="PAC:32983070.CDS.1"/>
    <property type="gene ID" value="Pp3c18_15190"/>
</dbReference>
<protein>
    <submittedName>
        <fullName evidence="1 2">Uncharacterized protein</fullName>
    </submittedName>
</protein>
<sequence>MGGSLCFGDALVPTLGITWTPTIGRFLMEGYQLYFRRIGCRGEGLKIAVTSGDVGGVIVDVTSFVYLASQAYGIVHAAVEMRLLRSADLS</sequence>
<dbReference type="AlphaFoldDB" id="A0A2K1J169"/>
<dbReference type="InParanoid" id="A0A2K1J169"/>
<dbReference type="Proteomes" id="UP000006727">
    <property type="component" value="Chromosome 18"/>
</dbReference>
<evidence type="ECO:0000313" key="2">
    <source>
        <dbReference type="EnsemblPlants" id="PAC:32983070.CDS.1"/>
    </source>
</evidence>
<reference evidence="2" key="3">
    <citation type="submission" date="2020-12" db="UniProtKB">
        <authorList>
            <consortium name="EnsemblPlants"/>
        </authorList>
    </citation>
    <scope>IDENTIFICATION</scope>
</reference>
<organism evidence="1">
    <name type="scientific">Physcomitrium patens</name>
    <name type="common">Spreading-leaved earth moss</name>
    <name type="synonym">Physcomitrella patens</name>
    <dbReference type="NCBI Taxonomy" id="3218"/>
    <lineage>
        <taxon>Eukaryota</taxon>
        <taxon>Viridiplantae</taxon>
        <taxon>Streptophyta</taxon>
        <taxon>Embryophyta</taxon>
        <taxon>Bryophyta</taxon>
        <taxon>Bryophytina</taxon>
        <taxon>Bryopsida</taxon>
        <taxon>Funariidae</taxon>
        <taxon>Funariales</taxon>
        <taxon>Funariaceae</taxon>
        <taxon>Physcomitrium</taxon>
    </lineage>
</organism>
<reference evidence="1 3" key="1">
    <citation type="journal article" date="2008" name="Science">
        <title>The Physcomitrella genome reveals evolutionary insights into the conquest of land by plants.</title>
        <authorList>
            <person name="Rensing S."/>
            <person name="Lang D."/>
            <person name="Zimmer A."/>
            <person name="Terry A."/>
            <person name="Salamov A."/>
            <person name="Shapiro H."/>
            <person name="Nishiyama T."/>
            <person name="Perroud P.-F."/>
            <person name="Lindquist E."/>
            <person name="Kamisugi Y."/>
            <person name="Tanahashi T."/>
            <person name="Sakakibara K."/>
            <person name="Fujita T."/>
            <person name="Oishi K."/>
            <person name="Shin-I T."/>
            <person name="Kuroki Y."/>
            <person name="Toyoda A."/>
            <person name="Suzuki Y."/>
            <person name="Hashimoto A."/>
            <person name="Yamaguchi K."/>
            <person name="Sugano A."/>
            <person name="Kohara Y."/>
            <person name="Fujiyama A."/>
            <person name="Anterola A."/>
            <person name="Aoki S."/>
            <person name="Ashton N."/>
            <person name="Barbazuk W.B."/>
            <person name="Barker E."/>
            <person name="Bennetzen J."/>
            <person name="Bezanilla M."/>
            <person name="Blankenship R."/>
            <person name="Cho S.H."/>
            <person name="Dutcher S."/>
            <person name="Estelle M."/>
            <person name="Fawcett J.A."/>
            <person name="Gundlach H."/>
            <person name="Hanada K."/>
            <person name="Heyl A."/>
            <person name="Hicks K.A."/>
            <person name="Hugh J."/>
            <person name="Lohr M."/>
            <person name="Mayer K."/>
            <person name="Melkozernov A."/>
            <person name="Murata T."/>
            <person name="Nelson D."/>
            <person name="Pils B."/>
            <person name="Prigge M."/>
            <person name="Reiss B."/>
            <person name="Renner T."/>
            <person name="Rombauts S."/>
            <person name="Rushton P."/>
            <person name="Sanderfoot A."/>
            <person name="Schween G."/>
            <person name="Shiu S.-H."/>
            <person name="Stueber K."/>
            <person name="Theodoulou F.L."/>
            <person name="Tu H."/>
            <person name="Van de Peer Y."/>
            <person name="Verrier P.J."/>
            <person name="Waters E."/>
            <person name="Wood A."/>
            <person name="Yang L."/>
            <person name="Cove D."/>
            <person name="Cuming A."/>
            <person name="Hasebe M."/>
            <person name="Lucas S."/>
            <person name="Mishler D.B."/>
            <person name="Reski R."/>
            <person name="Grigoriev I."/>
            <person name="Quatrano R.S."/>
            <person name="Boore J.L."/>
        </authorList>
    </citation>
    <scope>NUCLEOTIDE SEQUENCE [LARGE SCALE GENOMIC DNA]</scope>
    <source>
        <strain evidence="2 3">cv. Gransden 2004</strain>
    </source>
</reference>